<sequence>MDSGTGRRVSRILTVATLGLSLCLAGGLALAWSFGSFLDRIAAVETPVTGHTEGAVALTGGADRIADAVEILAQGHADKLLITGVNPATTPGEIVRRTPAARGLIDCCIALGYDAANTVGNAAETERWVRANHIRSLIVVTSNYHMPRALAEMSSALPGIELVPHPVVSEHGRLHPWWTDAASTRLILWEWIKFNAATLRIGIASPPAGEPLAEAGRAAPRPDRAG</sequence>
<reference evidence="2 3" key="1">
    <citation type="submission" date="2018-09" db="EMBL/GenBank/DDBJ databases">
        <authorList>
            <person name="Grouzdev D.S."/>
            <person name="Krutkina M.S."/>
        </authorList>
    </citation>
    <scope>NUCLEOTIDE SEQUENCE [LARGE SCALE GENOMIC DNA]</scope>
    <source>
        <strain evidence="2 3">RmlP001</strain>
    </source>
</reference>
<dbReference type="InterPro" id="IPR003848">
    <property type="entry name" value="DUF218"/>
</dbReference>
<evidence type="ECO:0000313" key="3">
    <source>
        <dbReference type="Proteomes" id="UP000289411"/>
    </source>
</evidence>
<reference evidence="2 3" key="2">
    <citation type="submission" date="2019-02" db="EMBL/GenBank/DDBJ databases">
        <title>'Lichenibacterium ramalinii' gen. nov. sp. nov., 'Lichenibacterium minor' gen. nov. sp. nov.</title>
        <authorList>
            <person name="Pankratov T."/>
        </authorList>
    </citation>
    <scope>NUCLEOTIDE SEQUENCE [LARGE SCALE GENOMIC DNA]</scope>
    <source>
        <strain evidence="2 3">RmlP001</strain>
    </source>
</reference>
<comment type="caution">
    <text evidence="2">The sequence shown here is derived from an EMBL/GenBank/DDBJ whole genome shotgun (WGS) entry which is preliminary data.</text>
</comment>
<feature type="domain" description="DUF218" evidence="1">
    <location>
        <begin position="58"/>
        <end position="192"/>
    </location>
</feature>
<protein>
    <submittedName>
        <fullName evidence="2">YdcF family protein</fullName>
    </submittedName>
</protein>
<dbReference type="Gene3D" id="3.40.50.620">
    <property type="entry name" value="HUPs"/>
    <property type="match status" value="1"/>
</dbReference>
<dbReference type="Pfam" id="PF02698">
    <property type="entry name" value="DUF218"/>
    <property type="match status" value="1"/>
</dbReference>
<dbReference type="AlphaFoldDB" id="A0A4Q2RI77"/>
<dbReference type="InterPro" id="IPR014729">
    <property type="entry name" value="Rossmann-like_a/b/a_fold"/>
</dbReference>
<dbReference type="GO" id="GO:0000270">
    <property type="term" value="P:peptidoglycan metabolic process"/>
    <property type="evidence" value="ECO:0007669"/>
    <property type="project" value="TreeGrafter"/>
</dbReference>
<dbReference type="CDD" id="cd06259">
    <property type="entry name" value="YdcF-like"/>
    <property type="match status" value="1"/>
</dbReference>
<proteinExistence type="predicted"/>
<evidence type="ECO:0000259" key="1">
    <source>
        <dbReference type="Pfam" id="PF02698"/>
    </source>
</evidence>
<dbReference type="OrthoDB" id="9812311at2"/>
<name>A0A4Q2RI77_9HYPH</name>
<dbReference type="GO" id="GO:0043164">
    <property type="term" value="P:Gram-negative-bacterium-type cell wall biogenesis"/>
    <property type="evidence" value="ECO:0007669"/>
    <property type="project" value="TreeGrafter"/>
</dbReference>
<dbReference type="EMBL" id="QYBC01000001">
    <property type="protein sequence ID" value="RYB07684.1"/>
    <property type="molecule type" value="Genomic_DNA"/>
</dbReference>
<dbReference type="InterPro" id="IPR051599">
    <property type="entry name" value="Cell_Envelope_Assoc"/>
</dbReference>
<dbReference type="PANTHER" id="PTHR30336:SF4">
    <property type="entry name" value="ENVELOPE BIOGENESIS FACTOR ELYC"/>
    <property type="match status" value="1"/>
</dbReference>
<accession>A0A4Q2RI77</accession>
<dbReference type="PANTHER" id="PTHR30336">
    <property type="entry name" value="INNER MEMBRANE PROTEIN, PROBABLE PERMEASE"/>
    <property type="match status" value="1"/>
</dbReference>
<keyword evidence="3" id="KW-1185">Reference proteome</keyword>
<dbReference type="GO" id="GO:0005886">
    <property type="term" value="C:plasma membrane"/>
    <property type="evidence" value="ECO:0007669"/>
    <property type="project" value="TreeGrafter"/>
</dbReference>
<evidence type="ECO:0000313" key="2">
    <source>
        <dbReference type="EMBL" id="RYB07684.1"/>
    </source>
</evidence>
<organism evidence="2 3">
    <name type="scientific">Lichenibacterium ramalinae</name>
    <dbReference type="NCBI Taxonomy" id="2316527"/>
    <lineage>
        <taxon>Bacteria</taxon>
        <taxon>Pseudomonadati</taxon>
        <taxon>Pseudomonadota</taxon>
        <taxon>Alphaproteobacteria</taxon>
        <taxon>Hyphomicrobiales</taxon>
        <taxon>Lichenihabitantaceae</taxon>
        <taxon>Lichenibacterium</taxon>
    </lineage>
</organism>
<gene>
    <name evidence="2" type="ORF">D3272_00690</name>
</gene>
<dbReference type="Proteomes" id="UP000289411">
    <property type="component" value="Unassembled WGS sequence"/>
</dbReference>